<evidence type="ECO:0000259" key="4">
    <source>
        <dbReference type="Pfam" id="PF08913"/>
    </source>
</evidence>
<dbReference type="InterPro" id="IPR036723">
    <property type="entry name" value="Alpha-catenin/vinculin-like_sf"/>
</dbReference>
<dbReference type="InterPro" id="IPR054060">
    <property type="entry name" value="TLN1-like_RS"/>
</dbReference>
<keyword evidence="2" id="KW-0963">Cytoplasm</keyword>
<reference evidence="6 7" key="1">
    <citation type="submission" date="2020-06" db="EMBL/GenBank/DDBJ databases">
        <authorList>
            <consortium name="Wellcome Sanger Institute Data Sharing"/>
        </authorList>
    </citation>
    <scope>NUCLEOTIDE SEQUENCE [LARGE SCALE GENOMIC DNA]</scope>
</reference>
<dbReference type="GO" id="GO:0005178">
    <property type="term" value="F:integrin binding"/>
    <property type="evidence" value="ECO:0007669"/>
    <property type="project" value="TreeGrafter"/>
</dbReference>
<dbReference type="GeneTree" id="ENSGT00940000154699"/>
<dbReference type="GO" id="GO:0005886">
    <property type="term" value="C:plasma membrane"/>
    <property type="evidence" value="ECO:0007669"/>
    <property type="project" value="TreeGrafter"/>
</dbReference>
<dbReference type="Pfam" id="PF08913">
    <property type="entry name" value="VBS"/>
    <property type="match status" value="1"/>
</dbReference>
<dbReference type="InterPro" id="IPR015009">
    <property type="entry name" value="Vinculin-bd_dom"/>
</dbReference>
<dbReference type="AlphaFoldDB" id="A0AAY4E523"/>
<dbReference type="GO" id="GO:0051015">
    <property type="term" value="F:actin filament binding"/>
    <property type="evidence" value="ECO:0007669"/>
    <property type="project" value="InterPro"/>
</dbReference>
<dbReference type="GO" id="GO:0030036">
    <property type="term" value="P:actin cytoskeleton organization"/>
    <property type="evidence" value="ECO:0007669"/>
    <property type="project" value="TreeGrafter"/>
</dbReference>
<keyword evidence="7" id="KW-1185">Reference proteome</keyword>
<protein>
    <recommendedName>
        <fullName evidence="8">Vinculin-binding site-containing domain-containing protein</fullName>
    </recommendedName>
</protein>
<feature type="region of interest" description="Disordered" evidence="3">
    <location>
        <begin position="19"/>
        <end position="42"/>
    </location>
</feature>
<feature type="domain" description="Talin 1-like rod-segment" evidence="5">
    <location>
        <begin position="44"/>
        <end position="201"/>
    </location>
</feature>
<proteinExistence type="predicted"/>
<name>A0AAY4E523_9TELE</name>
<evidence type="ECO:0008006" key="8">
    <source>
        <dbReference type="Google" id="ProtNLM"/>
    </source>
</evidence>
<sequence>MLDSSTHLLEQPVLLAGHSRTVSDLNQEPDHRTKPQGSASVTTPIDAINKCIRDIEQASLAAVGQSLPSRDDISLEALQEQLTSAVQEIGHLIDPISTAARGEAAQLGHKVTQLASYFEPLIVASVGLASKLTDHQQQMNILDQTKTLSESALQMLYAAKEGGGNPKAAHTHDAIAEAAQLMKEAVDDIMVTLNEAASEGGMVGGMVESIAEAIGRLDEGTPPEPDGSFVDYQTTMVKFSKAIAITAQEMMTKSVTCPEELGGLASQVTVDYSQLAHQGRLAASTAEPEEVGTDLPYHVPTHSF</sequence>
<accession>A0AAY4E523</accession>
<evidence type="ECO:0000259" key="5">
    <source>
        <dbReference type="Pfam" id="PF21865"/>
    </source>
</evidence>
<dbReference type="InterPro" id="IPR037438">
    <property type="entry name" value="Talin1/2-RS"/>
</dbReference>
<dbReference type="Gene3D" id="1.20.1420.10">
    <property type="entry name" value="Talin, central domain"/>
    <property type="match status" value="1"/>
</dbReference>
<evidence type="ECO:0000256" key="2">
    <source>
        <dbReference type="ARBA" id="ARBA00022490"/>
    </source>
</evidence>
<dbReference type="FunFam" id="1.20.1420.10:FF:000005">
    <property type="entry name" value="Talin 2"/>
    <property type="match status" value="1"/>
</dbReference>
<dbReference type="CDD" id="cd12150">
    <property type="entry name" value="talin-RS"/>
    <property type="match status" value="1"/>
</dbReference>
<feature type="region of interest" description="Disordered" evidence="3">
    <location>
        <begin position="283"/>
        <end position="304"/>
    </location>
</feature>
<evidence type="ECO:0000313" key="6">
    <source>
        <dbReference type="Ensembl" id="ENSDCDP00010052748.1"/>
    </source>
</evidence>
<evidence type="ECO:0000313" key="7">
    <source>
        <dbReference type="Proteomes" id="UP000694580"/>
    </source>
</evidence>
<dbReference type="GO" id="GO:0005925">
    <property type="term" value="C:focal adhesion"/>
    <property type="evidence" value="ECO:0007669"/>
    <property type="project" value="TreeGrafter"/>
</dbReference>
<evidence type="ECO:0000256" key="1">
    <source>
        <dbReference type="ARBA" id="ARBA00004496"/>
    </source>
</evidence>
<dbReference type="SUPFAM" id="SSF47220">
    <property type="entry name" value="alpha-catenin/vinculin-like"/>
    <property type="match status" value="2"/>
</dbReference>
<dbReference type="Gene3D" id="1.20.120.230">
    <property type="entry name" value="Alpha-catenin/vinculin-like"/>
    <property type="match status" value="1"/>
</dbReference>
<feature type="domain" description="Vinculin-binding site-containing" evidence="4">
    <location>
        <begin position="228"/>
        <end position="296"/>
    </location>
</feature>
<reference evidence="6" key="3">
    <citation type="submission" date="2025-09" db="UniProtKB">
        <authorList>
            <consortium name="Ensembl"/>
        </authorList>
    </citation>
    <scope>IDENTIFICATION</scope>
</reference>
<dbReference type="Ensembl" id="ENSDCDT00010063238.1">
    <property type="protein sequence ID" value="ENSDCDP00010052748.1"/>
    <property type="gene ID" value="ENSDCDG00010030771.1"/>
</dbReference>
<reference evidence="6" key="2">
    <citation type="submission" date="2025-08" db="UniProtKB">
        <authorList>
            <consortium name="Ensembl"/>
        </authorList>
    </citation>
    <scope>IDENTIFICATION</scope>
</reference>
<dbReference type="Pfam" id="PF21865">
    <property type="entry name" value="TLN1-like_RS"/>
    <property type="match status" value="1"/>
</dbReference>
<organism evidence="6 7">
    <name type="scientific">Denticeps clupeoides</name>
    <name type="common">denticle herring</name>
    <dbReference type="NCBI Taxonomy" id="299321"/>
    <lineage>
        <taxon>Eukaryota</taxon>
        <taxon>Metazoa</taxon>
        <taxon>Chordata</taxon>
        <taxon>Craniata</taxon>
        <taxon>Vertebrata</taxon>
        <taxon>Euteleostomi</taxon>
        <taxon>Actinopterygii</taxon>
        <taxon>Neopterygii</taxon>
        <taxon>Teleostei</taxon>
        <taxon>Clupei</taxon>
        <taxon>Clupeiformes</taxon>
        <taxon>Denticipitoidei</taxon>
        <taxon>Denticipitidae</taxon>
        <taxon>Denticeps</taxon>
    </lineage>
</organism>
<dbReference type="PANTHER" id="PTHR19981:SF34">
    <property type="entry name" value="TALIN-2"/>
    <property type="match status" value="1"/>
</dbReference>
<dbReference type="GO" id="GO:0098609">
    <property type="term" value="P:cell-cell adhesion"/>
    <property type="evidence" value="ECO:0007669"/>
    <property type="project" value="TreeGrafter"/>
</dbReference>
<evidence type="ECO:0000256" key="3">
    <source>
        <dbReference type="SAM" id="MobiDB-lite"/>
    </source>
</evidence>
<dbReference type="PANTHER" id="PTHR19981">
    <property type="entry name" value="TALIN"/>
    <property type="match status" value="1"/>
</dbReference>
<comment type="subcellular location">
    <subcellularLocation>
        <location evidence="1">Cytoplasm</location>
    </subcellularLocation>
</comment>
<dbReference type="GO" id="GO:0005737">
    <property type="term" value="C:cytoplasm"/>
    <property type="evidence" value="ECO:0007669"/>
    <property type="project" value="UniProtKB-SubCell"/>
</dbReference>
<dbReference type="Proteomes" id="UP000694580">
    <property type="component" value="Chromosome 17"/>
</dbReference>